<dbReference type="GO" id="GO:0019877">
    <property type="term" value="P:diaminopimelate biosynthetic process"/>
    <property type="evidence" value="ECO:0007669"/>
    <property type="project" value="UniProtKB-KW"/>
</dbReference>
<keyword evidence="5" id="KW-0220">Diaminopimelate biosynthesis</keyword>
<dbReference type="Pfam" id="PF05173">
    <property type="entry name" value="DapB_C"/>
    <property type="match status" value="1"/>
</dbReference>
<keyword evidence="3" id="KW-0028">Amino-acid biosynthesis</keyword>
<evidence type="ECO:0000256" key="12">
    <source>
        <dbReference type="ARBA" id="ARBA00049396"/>
    </source>
</evidence>
<dbReference type="NCBIfam" id="TIGR00036">
    <property type="entry name" value="dapB"/>
    <property type="match status" value="1"/>
</dbReference>
<accession>A0AA37UAA5</accession>
<dbReference type="AlphaFoldDB" id="A0AA37UAA5"/>
<keyword evidence="6" id="KW-0560">Oxidoreductase</keyword>
<dbReference type="InterPro" id="IPR022664">
    <property type="entry name" value="DapB_N_CS"/>
</dbReference>
<evidence type="ECO:0000256" key="6">
    <source>
        <dbReference type="ARBA" id="ARBA00023002"/>
    </source>
</evidence>
<evidence type="ECO:0000256" key="9">
    <source>
        <dbReference type="ARBA" id="ARBA00037922"/>
    </source>
</evidence>
<dbReference type="FunFam" id="3.30.360.10:FF:000009">
    <property type="entry name" value="4-hydroxy-tetrahydrodipicolinate reductase"/>
    <property type="match status" value="1"/>
</dbReference>
<sequence>MTTTVALAGASGRMGRLAASVIERMEGVEVTARLGSADGPEVMLGADLLLDFTLPHVSPALVDFALHHGLDVVVGTSGWSADRLVSLERTLSGVPERGAIVIPNFSVGSVLATAFAAQAARFFDSAEIVEAHHAGKVDSPSGTAVRTAELMAAARAELGPVSAPHSDQRARGQLVGGIPVHSQRLTGVIAEQEVVLGGTGELLRIAHQTISPSSYEAGIRLAIERAPEATGLTVGLDRLLGI</sequence>
<gene>
    <name evidence="16" type="primary">dapB</name>
    <name evidence="16" type="ORF">GCM10025874_03160</name>
</gene>
<evidence type="ECO:0000256" key="7">
    <source>
        <dbReference type="ARBA" id="ARBA00023027"/>
    </source>
</evidence>
<evidence type="ECO:0000313" key="17">
    <source>
        <dbReference type="Proteomes" id="UP001157160"/>
    </source>
</evidence>
<evidence type="ECO:0000259" key="14">
    <source>
        <dbReference type="Pfam" id="PF01113"/>
    </source>
</evidence>
<dbReference type="InterPro" id="IPR036291">
    <property type="entry name" value="NAD(P)-bd_dom_sf"/>
</dbReference>
<reference evidence="16 17" key="1">
    <citation type="journal article" date="2014" name="Int. J. Syst. Evol. Microbiol.">
        <title>Complete genome sequence of Corynebacterium casei LMG S-19264T (=DSM 44701T), isolated from a smear-ripened cheese.</title>
        <authorList>
            <consortium name="US DOE Joint Genome Institute (JGI-PGF)"/>
            <person name="Walter F."/>
            <person name="Albersmeier A."/>
            <person name="Kalinowski J."/>
            <person name="Ruckert C."/>
        </authorList>
    </citation>
    <scope>NUCLEOTIDE SEQUENCE [LARGE SCALE GENOMIC DNA]</scope>
    <source>
        <strain evidence="16 17">NBRC 112289</strain>
    </source>
</reference>
<dbReference type="PIRSF" id="PIRSF000161">
    <property type="entry name" value="DHPR"/>
    <property type="match status" value="1"/>
</dbReference>
<dbReference type="InterPro" id="IPR022663">
    <property type="entry name" value="DapB_C"/>
</dbReference>
<evidence type="ECO:0000256" key="5">
    <source>
        <dbReference type="ARBA" id="ARBA00022915"/>
    </source>
</evidence>
<comment type="catalytic activity">
    <reaction evidence="12">
        <text>(S)-2,3,4,5-tetrahydrodipicolinate + NAD(+) + H2O = (2S,4S)-4-hydroxy-2,3,4,5-tetrahydrodipicolinate + NADH + H(+)</text>
        <dbReference type="Rhea" id="RHEA:35323"/>
        <dbReference type="ChEBI" id="CHEBI:15377"/>
        <dbReference type="ChEBI" id="CHEBI:15378"/>
        <dbReference type="ChEBI" id="CHEBI:16845"/>
        <dbReference type="ChEBI" id="CHEBI:57540"/>
        <dbReference type="ChEBI" id="CHEBI:57945"/>
        <dbReference type="ChEBI" id="CHEBI:67139"/>
        <dbReference type="EC" id="1.17.1.8"/>
    </reaction>
</comment>
<evidence type="ECO:0000256" key="1">
    <source>
        <dbReference type="ARBA" id="ARBA00006642"/>
    </source>
</evidence>
<dbReference type="PANTHER" id="PTHR20836:SF0">
    <property type="entry name" value="4-HYDROXY-TETRAHYDRODIPICOLINATE REDUCTASE 1, CHLOROPLASTIC-RELATED"/>
    <property type="match status" value="1"/>
</dbReference>
<dbReference type="InterPro" id="IPR023940">
    <property type="entry name" value="DHDPR_bac"/>
</dbReference>
<dbReference type="EMBL" id="BSUL01000001">
    <property type="protein sequence ID" value="GMA27063.1"/>
    <property type="molecule type" value="Genomic_DNA"/>
</dbReference>
<dbReference type="CDD" id="cd02274">
    <property type="entry name" value="DHDPR_N"/>
    <property type="match status" value="1"/>
</dbReference>
<keyword evidence="17" id="KW-1185">Reference proteome</keyword>
<comment type="caution">
    <text evidence="16">The sequence shown here is derived from an EMBL/GenBank/DDBJ whole genome shotgun (WGS) entry which is preliminary data.</text>
</comment>
<dbReference type="PROSITE" id="PS01298">
    <property type="entry name" value="DAPB"/>
    <property type="match status" value="1"/>
</dbReference>
<comment type="catalytic activity">
    <reaction evidence="11">
        <text>(S)-2,3,4,5-tetrahydrodipicolinate + NADP(+) + H2O = (2S,4S)-4-hydroxy-2,3,4,5-tetrahydrodipicolinate + NADPH + H(+)</text>
        <dbReference type="Rhea" id="RHEA:35331"/>
        <dbReference type="ChEBI" id="CHEBI:15377"/>
        <dbReference type="ChEBI" id="CHEBI:15378"/>
        <dbReference type="ChEBI" id="CHEBI:16845"/>
        <dbReference type="ChEBI" id="CHEBI:57783"/>
        <dbReference type="ChEBI" id="CHEBI:58349"/>
        <dbReference type="ChEBI" id="CHEBI:67139"/>
        <dbReference type="EC" id="1.17.1.8"/>
    </reaction>
</comment>
<evidence type="ECO:0000256" key="10">
    <source>
        <dbReference type="ARBA" id="ARBA00038983"/>
    </source>
</evidence>
<name>A0AA37UAA5_9MICO</name>
<keyword evidence="4" id="KW-0521">NADP</keyword>
<comment type="similarity">
    <text evidence="1">Belongs to the DapB family.</text>
</comment>
<dbReference type="SUPFAM" id="SSF51735">
    <property type="entry name" value="NAD(P)-binding Rossmann-fold domains"/>
    <property type="match status" value="1"/>
</dbReference>
<dbReference type="InterPro" id="IPR000846">
    <property type="entry name" value="DapB_N"/>
</dbReference>
<dbReference type="Pfam" id="PF01113">
    <property type="entry name" value="DapB_N"/>
    <property type="match status" value="1"/>
</dbReference>
<keyword evidence="8" id="KW-0457">Lysine biosynthesis</keyword>
<evidence type="ECO:0000256" key="3">
    <source>
        <dbReference type="ARBA" id="ARBA00022605"/>
    </source>
</evidence>
<evidence type="ECO:0000256" key="11">
    <source>
        <dbReference type="ARBA" id="ARBA00049080"/>
    </source>
</evidence>
<evidence type="ECO:0000256" key="8">
    <source>
        <dbReference type="ARBA" id="ARBA00023154"/>
    </source>
</evidence>
<evidence type="ECO:0000313" key="16">
    <source>
        <dbReference type="EMBL" id="GMA27063.1"/>
    </source>
</evidence>
<dbReference type="RefSeq" id="WP_284229335.1">
    <property type="nucleotide sequence ID" value="NZ_BSUL01000001.1"/>
</dbReference>
<evidence type="ECO:0000256" key="4">
    <source>
        <dbReference type="ARBA" id="ARBA00022857"/>
    </source>
</evidence>
<dbReference type="GO" id="GO:0008839">
    <property type="term" value="F:4-hydroxy-tetrahydrodipicolinate reductase"/>
    <property type="evidence" value="ECO:0007669"/>
    <property type="project" value="UniProtKB-UniRule"/>
</dbReference>
<dbReference type="EC" id="1.17.1.8" evidence="10 13"/>
<dbReference type="Gene3D" id="3.40.50.720">
    <property type="entry name" value="NAD(P)-binding Rossmann-like Domain"/>
    <property type="match status" value="1"/>
</dbReference>
<dbReference type="GO" id="GO:0009089">
    <property type="term" value="P:lysine biosynthetic process via diaminopimelate"/>
    <property type="evidence" value="ECO:0007669"/>
    <property type="project" value="UniProtKB-UniRule"/>
</dbReference>
<feature type="domain" description="Dihydrodipicolinate reductase C-terminal" evidence="15">
    <location>
        <begin position="108"/>
        <end position="239"/>
    </location>
</feature>
<dbReference type="GO" id="GO:0005829">
    <property type="term" value="C:cytosol"/>
    <property type="evidence" value="ECO:0007669"/>
    <property type="project" value="TreeGrafter"/>
</dbReference>
<evidence type="ECO:0000256" key="2">
    <source>
        <dbReference type="ARBA" id="ARBA00022490"/>
    </source>
</evidence>
<keyword evidence="7" id="KW-0520">NAD</keyword>
<organism evidence="16 17">
    <name type="scientific">Arenivirga flava</name>
    <dbReference type="NCBI Taxonomy" id="1930060"/>
    <lineage>
        <taxon>Bacteria</taxon>
        <taxon>Bacillati</taxon>
        <taxon>Actinomycetota</taxon>
        <taxon>Actinomycetes</taxon>
        <taxon>Micrococcales</taxon>
        <taxon>Microbacteriaceae</taxon>
        <taxon>Arenivirga</taxon>
    </lineage>
</organism>
<comment type="pathway">
    <text evidence="9">Amino-acid biosynthesis; L-lysine biosynthesis via DAP pathway; (S)-tetrahydrodipicolinate from L-aspartate: step 4/4.</text>
</comment>
<protein>
    <recommendedName>
        <fullName evidence="10 13">4-hydroxy-tetrahydrodipicolinate reductase</fullName>
        <ecNumber evidence="10 13">1.17.1.8</ecNumber>
    </recommendedName>
</protein>
<dbReference type="Proteomes" id="UP001157160">
    <property type="component" value="Unassembled WGS sequence"/>
</dbReference>
<proteinExistence type="inferred from homology"/>
<evidence type="ECO:0000256" key="13">
    <source>
        <dbReference type="NCBIfam" id="TIGR00036"/>
    </source>
</evidence>
<dbReference type="SUPFAM" id="SSF55347">
    <property type="entry name" value="Glyceraldehyde-3-phosphate dehydrogenase-like, C-terminal domain"/>
    <property type="match status" value="1"/>
</dbReference>
<keyword evidence="2" id="KW-0963">Cytoplasm</keyword>
<evidence type="ECO:0000259" key="15">
    <source>
        <dbReference type="Pfam" id="PF05173"/>
    </source>
</evidence>
<dbReference type="PANTHER" id="PTHR20836">
    <property type="entry name" value="DIHYDRODIPICOLINATE REDUCTASE"/>
    <property type="match status" value="1"/>
</dbReference>
<dbReference type="Gene3D" id="3.30.360.10">
    <property type="entry name" value="Dihydrodipicolinate Reductase, domain 2"/>
    <property type="match status" value="1"/>
</dbReference>
<feature type="domain" description="Dihydrodipicolinate reductase N-terminal" evidence="14">
    <location>
        <begin position="4"/>
        <end position="105"/>
    </location>
</feature>